<keyword evidence="2" id="KW-1185">Reference proteome</keyword>
<accession>A0ABX7IFN9</accession>
<evidence type="ECO:0000313" key="1">
    <source>
        <dbReference type="EMBL" id="QRV01772.1"/>
    </source>
</evidence>
<sequence length="64" mass="7528">MITFIDGYRDRFSVEFICTTLKAYRIGGFINSRRYRQSKARGLSSRRLRDIALLERIGVVQNKN</sequence>
<proteinExistence type="predicted"/>
<protein>
    <recommendedName>
        <fullName evidence="3">HTH-like domain-containing protein</fullName>
    </recommendedName>
</protein>
<evidence type="ECO:0008006" key="3">
    <source>
        <dbReference type="Google" id="ProtNLM"/>
    </source>
</evidence>
<dbReference type="EMBL" id="CP070228">
    <property type="protein sequence ID" value="QRV01772.1"/>
    <property type="molecule type" value="Genomic_DNA"/>
</dbReference>
<name>A0ABX7IFN9_9ACTO</name>
<reference evidence="1 2" key="1">
    <citation type="submission" date="2021-02" db="EMBL/GenBank/DDBJ databases">
        <title>Complete Genome Sequence of Arcanobacterium phocisimile strain DSM 26142T from a harbour seal.</title>
        <authorList>
            <person name="Borowiak M."/>
            <person name="Alssahen M."/>
            <person name="Malorny B."/>
            <person name="Laemmler C."/>
            <person name="Siebert U."/>
            <person name="Ploetz M."/>
            <person name="Abdulmawjood A."/>
        </authorList>
    </citation>
    <scope>NUCLEOTIDE SEQUENCE [LARGE SCALE GENOMIC DNA]</scope>
    <source>
        <strain evidence="1 2">DSM 26142</strain>
    </source>
</reference>
<organism evidence="1 2">
    <name type="scientific">Arcanobacterium phocisimile</name>
    <dbReference type="NCBI Taxonomy" id="1302235"/>
    <lineage>
        <taxon>Bacteria</taxon>
        <taxon>Bacillati</taxon>
        <taxon>Actinomycetota</taxon>
        <taxon>Actinomycetes</taxon>
        <taxon>Actinomycetales</taxon>
        <taxon>Actinomycetaceae</taxon>
        <taxon>Arcanobacterium</taxon>
    </lineage>
</organism>
<evidence type="ECO:0000313" key="2">
    <source>
        <dbReference type="Proteomes" id="UP000602653"/>
    </source>
</evidence>
<dbReference type="RefSeq" id="WP_204423787.1">
    <property type="nucleotide sequence ID" value="NZ_CP070228.1"/>
</dbReference>
<gene>
    <name evidence="1" type="ORF">JTE88_06680</name>
</gene>
<dbReference type="Proteomes" id="UP000602653">
    <property type="component" value="Chromosome"/>
</dbReference>